<dbReference type="EMBL" id="KZ857383">
    <property type="protein sequence ID" value="RDX55169.1"/>
    <property type="molecule type" value="Genomic_DNA"/>
</dbReference>
<dbReference type="Proteomes" id="UP000256964">
    <property type="component" value="Unassembled WGS sequence"/>
</dbReference>
<proteinExistence type="predicted"/>
<keyword evidence="3" id="KW-1185">Reference proteome</keyword>
<organism evidence="2 3">
    <name type="scientific">Lentinus brumalis</name>
    <dbReference type="NCBI Taxonomy" id="2498619"/>
    <lineage>
        <taxon>Eukaryota</taxon>
        <taxon>Fungi</taxon>
        <taxon>Dikarya</taxon>
        <taxon>Basidiomycota</taxon>
        <taxon>Agaricomycotina</taxon>
        <taxon>Agaricomycetes</taxon>
        <taxon>Polyporales</taxon>
        <taxon>Polyporaceae</taxon>
        <taxon>Lentinus</taxon>
    </lineage>
</organism>
<dbReference type="AlphaFoldDB" id="A0A371DRJ9"/>
<feature type="compositionally biased region" description="Polar residues" evidence="1">
    <location>
        <begin position="102"/>
        <end position="113"/>
    </location>
</feature>
<feature type="region of interest" description="Disordered" evidence="1">
    <location>
        <begin position="1"/>
        <end position="29"/>
    </location>
</feature>
<name>A0A371DRJ9_9APHY</name>
<protein>
    <submittedName>
        <fullName evidence="2">Uncharacterized protein</fullName>
    </submittedName>
</protein>
<feature type="region of interest" description="Disordered" evidence="1">
    <location>
        <begin position="69"/>
        <end position="319"/>
    </location>
</feature>
<feature type="compositionally biased region" description="Basic and acidic residues" evidence="1">
    <location>
        <begin position="130"/>
        <end position="143"/>
    </location>
</feature>
<evidence type="ECO:0000313" key="3">
    <source>
        <dbReference type="Proteomes" id="UP000256964"/>
    </source>
</evidence>
<feature type="compositionally biased region" description="Basic and acidic residues" evidence="1">
    <location>
        <begin position="1"/>
        <end position="11"/>
    </location>
</feature>
<evidence type="ECO:0000256" key="1">
    <source>
        <dbReference type="SAM" id="MobiDB-lite"/>
    </source>
</evidence>
<feature type="compositionally biased region" description="Basic and acidic residues" evidence="1">
    <location>
        <begin position="73"/>
        <end position="83"/>
    </location>
</feature>
<gene>
    <name evidence="2" type="ORF">OH76DRAFT_1478618</name>
</gene>
<reference evidence="2 3" key="1">
    <citation type="journal article" date="2018" name="Biotechnol. Biofuels">
        <title>Integrative visual omics of the white-rot fungus Polyporus brumalis exposes the biotechnological potential of its oxidative enzymes for delignifying raw plant biomass.</title>
        <authorList>
            <person name="Miyauchi S."/>
            <person name="Rancon A."/>
            <person name="Drula E."/>
            <person name="Hage H."/>
            <person name="Chaduli D."/>
            <person name="Favel A."/>
            <person name="Grisel S."/>
            <person name="Henrissat B."/>
            <person name="Herpoel-Gimbert I."/>
            <person name="Ruiz-Duenas F.J."/>
            <person name="Chevret D."/>
            <person name="Hainaut M."/>
            <person name="Lin J."/>
            <person name="Wang M."/>
            <person name="Pangilinan J."/>
            <person name="Lipzen A."/>
            <person name="Lesage-Meessen L."/>
            <person name="Navarro D."/>
            <person name="Riley R."/>
            <person name="Grigoriev I.V."/>
            <person name="Zhou S."/>
            <person name="Raouche S."/>
            <person name="Rosso M.N."/>
        </authorList>
    </citation>
    <scope>NUCLEOTIDE SEQUENCE [LARGE SCALE GENOMIC DNA]</scope>
    <source>
        <strain evidence="2 3">BRFM 1820</strain>
    </source>
</reference>
<dbReference type="OrthoDB" id="2758458at2759"/>
<evidence type="ECO:0000313" key="2">
    <source>
        <dbReference type="EMBL" id="RDX55169.1"/>
    </source>
</evidence>
<feature type="compositionally biased region" description="Basic and acidic residues" evidence="1">
    <location>
        <begin position="308"/>
        <end position="319"/>
    </location>
</feature>
<accession>A0A371DRJ9</accession>
<sequence length="319" mass="34940">MPDLAECRKPDLGTPLETDEPGTPHSQQVDYEALDFKWEKFDRGDIVLDAPSSPLPPADSYSEEVFWSQPRAPEPHTPIRTDSFDPPDAALESSPASLRLSGISTPDMQSPQIQRHADAHIHTPSRRYHATHDSRYTQTDRRLRSVATPRMTAPSTQAELSEQDPWAEDVRQHLMGVQPQDGQRSRSYDDGVDEEEAEPRSDTPPAASFAPAPGIYISPLRGPADVDGEGEGGVEGLGSHPKDRVAQRAVYANTRSSNPSLKPSAIVHDQPASEEEISQSTSQSGEHAAGCGSWADEIEEDELARSSQESKDTIESWSD</sequence>